<organism evidence="1">
    <name type="scientific">Myoviridae sp. ct04y17</name>
    <dbReference type="NCBI Taxonomy" id="2827652"/>
    <lineage>
        <taxon>Viruses</taxon>
        <taxon>Duplodnaviria</taxon>
        <taxon>Heunggongvirae</taxon>
        <taxon>Uroviricota</taxon>
        <taxon>Caudoviricetes</taxon>
    </lineage>
</organism>
<name>A0A8S5SIE3_9CAUD</name>
<evidence type="ECO:0000313" key="1">
    <source>
        <dbReference type="EMBL" id="DAF50726.1"/>
    </source>
</evidence>
<sequence>MERYDYLEAIKEDVLSYINENNIVVTSENRDEVEQDLNDTLFTCDSVTGNASGSYTFNSWEAEENLCHNWDLLSEALTEFGCNMSCLENGPEACDVTIRCYLLGQAISEVLDEIETEEE</sequence>
<dbReference type="EMBL" id="BK032600">
    <property type="protein sequence ID" value="DAF50726.1"/>
    <property type="molecule type" value="Genomic_DNA"/>
</dbReference>
<proteinExistence type="predicted"/>
<protein>
    <submittedName>
        <fullName evidence="1">Uncharacterized protein</fullName>
    </submittedName>
</protein>
<reference evidence="1" key="1">
    <citation type="journal article" date="2021" name="Proc. Natl. Acad. Sci. U.S.A.">
        <title>A Catalog of Tens of Thousands of Viruses from Human Metagenomes Reveals Hidden Associations with Chronic Diseases.</title>
        <authorList>
            <person name="Tisza M.J."/>
            <person name="Buck C.B."/>
        </authorList>
    </citation>
    <scope>NUCLEOTIDE SEQUENCE</scope>
    <source>
        <strain evidence="1">Ct04y17</strain>
    </source>
</reference>
<accession>A0A8S5SIE3</accession>